<keyword evidence="3" id="KW-1185">Reference proteome</keyword>
<feature type="region of interest" description="Disordered" evidence="1">
    <location>
        <begin position="636"/>
        <end position="670"/>
    </location>
</feature>
<dbReference type="Proteomes" id="UP000693970">
    <property type="component" value="Unassembled WGS sequence"/>
</dbReference>
<dbReference type="OrthoDB" id="2228at2759"/>
<comment type="caution">
    <text evidence="2">The sequence shown here is derived from an EMBL/GenBank/DDBJ whole genome shotgun (WGS) entry which is preliminary data.</text>
</comment>
<dbReference type="PANTHER" id="PTHR11679">
    <property type="entry name" value="VESICLE PROTEIN SORTING-ASSOCIATED"/>
    <property type="match status" value="1"/>
</dbReference>
<organism evidence="2 3">
    <name type="scientific">Nitzschia inconspicua</name>
    <dbReference type="NCBI Taxonomy" id="303405"/>
    <lineage>
        <taxon>Eukaryota</taxon>
        <taxon>Sar</taxon>
        <taxon>Stramenopiles</taxon>
        <taxon>Ochrophyta</taxon>
        <taxon>Bacillariophyta</taxon>
        <taxon>Bacillariophyceae</taxon>
        <taxon>Bacillariophycidae</taxon>
        <taxon>Bacillariales</taxon>
        <taxon>Bacillariaceae</taxon>
        <taxon>Nitzschia</taxon>
    </lineage>
</organism>
<feature type="compositionally biased region" description="Low complexity" evidence="1">
    <location>
        <begin position="63"/>
        <end position="72"/>
    </location>
</feature>
<feature type="compositionally biased region" description="Polar residues" evidence="1">
    <location>
        <begin position="1"/>
        <end position="16"/>
    </location>
</feature>
<dbReference type="PIRSF" id="PIRSF005715">
    <property type="entry name" value="VPS45_Sec1"/>
    <property type="match status" value="1"/>
</dbReference>
<evidence type="ECO:0000313" key="2">
    <source>
        <dbReference type="EMBL" id="KAG7364976.1"/>
    </source>
</evidence>
<accession>A0A9K3PZA0</accession>
<evidence type="ECO:0000313" key="3">
    <source>
        <dbReference type="Proteomes" id="UP000693970"/>
    </source>
</evidence>
<reference evidence="2" key="2">
    <citation type="submission" date="2021-04" db="EMBL/GenBank/DDBJ databases">
        <authorList>
            <person name="Podell S."/>
        </authorList>
    </citation>
    <scope>NUCLEOTIDE SEQUENCE</scope>
    <source>
        <strain evidence="2">Hildebrandi</strain>
    </source>
</reference>
<evidence type="ECO:0000256" key="1">
    <source>
        <dbReference type="SAM" id="MobiDB-lite"/>
    </source>
</evidence>
<reference evidence="2" key="1">
    <citation type="journal article" date="2021" name="Sci. Rep.">
        <title>Diploid genomic architecture of Nitzschia inconspicua, an elite biomass production diatom.</title>
        <authorList>
            <person name="Oliver A."/>
            <person name="Podell S."/>
            <person name="Pinowska A."/>
            <person name="Traller J.C."/>
            <person name="Smith S.R."/>
            <person name="McClure R."/>
            <person name="Beliaev A."/>
            <person name="Bohutskyi P."/>
            <person name="Hill E.A."/>
            <person name="Rabines A."/>
            <person name="Zheng H."/>
            <person name="Allen L.Z."/>
            <person name="Kuo A."/>
            <person name="Grigoriev I.V."/>
            <person name="Allen A.E."/>
            <person name="Hazlebeck D."/>
            <person name="Allen E.E."/>
        </authorList>
    </citation>
    <scope>NUCLEOTIDE SEQUENCE</scope>
    <source>
        <strain evidence="2">Hildebrandi</strain>
    </source>
</reference>
<protein>
    <submittedName>
        <fullName evidence="2">Sec1 family protein</fullName>
    </submittedName>
</protein>
<dbReference type="EMBL" id="JAGRRH010000009">
    <property type="protein sequence ID" value="KAG7364976.1"/>
    <property type="molecule type" value="Genomic_DNA"/>
</dbReference>
<feature type="compositionally biased region" description="Low complexity" evidence="1">
    <location>
        <begin position="17"/>
        <end position="44"/>
    </location>
</feature>
<dbReference type="InterPro" id="IPR001619">
    <property type="entry name" value="Sec1-like"/>
</dbReference>
<proteinExistence type="predicted"/>
<feature type="compositionally biased region" description="Basic and acidic residues" evidence="1">
    <location>
        <begin position="73"/>
        <end position="82"/>
    </location>
</feature>
<sequence>MSSARKPGTSSRQKVTSARSGSSSGGVPSRVASAQSKSSSISNADRGSAFISSSAGVTRSDRSGGTASSSSGKSRDVGRSRSGEGLSSTSKLPPQESLMEIVQKRFVNDVFESAAKTHPGWKILIVDEPGMKVISSAVGMYDIMERQISIVESLDKKRAPFKDMAAVYILAPTKDSVRKLIADYEDKTKVLYGKSVFLYFLGPISNNLIEEIKGCKQLIKRLKALSEINVDFLIQESRAFTLDVPAPFGSYYLRSSGVSSAEKHVADKLVTLCATLNEYPYIRYPQSSGVCSSLAGIFKVKMDDYVKSNPTWWYHGSGNCPIRNGERDRSTLLLLDRASDCLTPLMHDFTYQAMVHDLLTMEGDKITYQAEKADNPNQKEDKDVLLNEKDHVWVEMRGNHIAQVIEVLSGRINEVVNSSTTRVHKGSSANMSISELASALKDLPEYREVMSKLSQHLHIAHDCMEKFNRAGLLDLADIEQTLATGKDEDGRSPKLTETISRCESALIRLQDPDDRLRLILIATISQNGLSSADRDRLLRAAQLGRSQLETLENLSRIGINTVSNNFSTPTSGNNGFFASIKSTLSTSTSFDDDSEYASSRYSPPIKSILNDLVTNQLSMDEYPSVIPMPMSAATTSALMGSARRRSKAAEGSSRKSKAGPTDKWSKMGDSMTKATNGGAMYTGGRNLVFMVGGLSYSELRVARDIMERESREIITGSTKFVNPSEFLEDLHTLAG</sequence>
<dbReference type="Pfam" id="PF00995">
    <property type="entry name" value="Sec1"/>
    <property type="match status" value="1"/>
</dbReference>
<dbReference type="AlphaFoldDB" id="A0A9K3PZA0"/>
<name>A0A9K3PZA0_9STRA</name>
<dbReference type="GO" id="GO:0016192">
    <property type="term" value="P:vesicle-mediated transport"/>
    <property type="evidence" value="ECO:0007669"/>
    <property type="project" value="InterPro"/>
</dbReference>
<gene>
    <name evidence="2" type="ORF">IV203_038179</name>
</gene>
<feature type="region of interest" description="Disordered" evidence="1">
    <location>
        <begin position="1"/>
        <end position="94"/>
    </location>
</feature>